<protein>
    <submittedName>
        <fullName evidence="1">Uncharacterized protein</fullName>
    </submittedName>
</protein>
<evidence type="ECO:0000313" key="1">
    <source>
        <dbReference type="EMBL" id="MPM60865.1"/>
    </source>
</evidence>
<accession>A0A645B606</accession>
<dbReference type="AlphaFoldDB" id="A0A645B606"/>
<organism evidence="1">
    <name type="scientific">bioreactor metagenome</name>
    <dbReference type="NCBI Taxonomy" id="1076179"/>
    <lineage>
        <taxon>unclassified sequences</taxon>
        <taxon>metagenomes</taxon>
        <taxon>ecological metagenomes</taxon>
    </lineage>
</organism>
<proteinExistence type="predicted"/>
<dbReference type="EMBL" id="VSSQ01018029">
    <property type="protein sequence ID" value="MPM60865.1"/>
    <property type="molecule type" value="Genomic_DNA"/>
</dbReference>
<name>A0A645B606_9ZZZZ</name>
<reference evidence="1" key="1">
    <citation type="submission" date="2019-08" db="EMBL/GenBank/DDBJ databases">
        <authorList>
            <person name="Kucharzyk K."/>
            <person name="Murdoch R.W."/>
            <person name="Higgins S."/>
            <person name="Loffler F."/>
        </authorList>
    </citation>
    <scope>NUCLEOTIDE SEQUENCE</scope>
</reference>
<comment type="caution">
    <text evidence="1">The sequence shown here is derived from an EMBL/GenBank/DDBJ whole genome shotgun (WGS) entry which is preliminary data.</text>
</comment>
<gene>
    <name evidence="1" type="ORF">SDC9_107719</name>
</gene>
<sequence>MACNTGLCEASVVRLLDKAGLQVLRRKWVPADEPGAAPALVLLTAPAADSAAAHAAQQLQQSLKATVRRLRVERP</sequence>